<protein>
    <submittedName>
        <fullName evidence="11">Uncharacterized protein</fullName>
    </submittedName>
</protein>
<gene>
    <name evidence="11" type="ORF">DPMN_105405</name>
</gene>
<evidence type="ECO:0000256" key="9">
    <source>
        <dbReference type="SAM" id="Coils"/>
    </source>
</evidence>
<comment type="caution">
    <text evidence="11">The sequence shown here is derived from an EMBL/GenBank/DDBJ whole genome shotgun (WGS) entry which is preliminary data.</text>
</comment>
<accession>A0A9D4K393</accession>
<feature type="region of interest" description="Disordered" evidence="10">
    <location>
        <begin position="382"/>
        <end position="522"/>
    </location>
</feature>
<dbReference type="GO" id="GO:0007155">
    <property type="term" value="P:cell adhesion"/>
    <property type="evidence" value="ECO:0007669"/>
    <property type="project" value="UniProtKB-KW"/>
</dbReference>
<dbReference type="GO" id="GO:0035735">
    <property type="term" value="P:intraciliary transport involved in cilium assembly"/>
    <property type="evidence" value="ECO:0007669"/>
    <property type="project" value="TreeGrafter"/>
</dbReference>
<feature type="coiled-coil region" evidence="9">
    <location>
        <begin position="8"/>
        <end position="95"/>
    </location>
</feature>
<feature type="coiled-coil region" evidence="9">
    <location>
        <begin position="326"/>
        <end position="374"/>
    </location>
</feature>
<dbReference type="GO" id="GO:0034451">
    <property type="term" value="C:centriolar satellite"/>
    <property type="evidence" value="ECO:0007669"/>
    <property type="project" value="TreeGrafter"/>
</dbReference>
<dbReference type="EMBL" id="JAIWYP010000004">
    <property type="protein sequence ID" value="KAH3832128.1"/>
    <property type="molecule type" value="Genomic_DNA"/>
</dbReference>
<proteinExistence type="inferred from homology"/>
<keyword evidence="8" id="KW-0206">Cytoskeleton</keyword>
<reference evidence="11" key="1">
    <citation type="journal article" date="2019" name="bioRxiv">
        <title>The Genome of the Zebra Mussel, Dreissena polymorpha: A Resource for Invasive Species Research.</title>
        <authorList>
            <person name="McCartney M.A."/>
            <person name="Auch B."/>
            <person name="Kono T."/>
            <person name="Mallez S."/>
            <person name="Zhang Y."/>
            <person name="Obille A."/>
            <person name="Becker A."/>
            <person name="Abrahante J.E."/>
            <person name="Garbe J."/>
            <person name="Badalamenti J.P."/>
            <person name="Herman A."/>
            <person name="Mangelson H."/>
            <person name="Liachko I."/>
            <person name="Sullivan S."/>
            <person name="Sone E.D."/>
            <person name="Koren S."/>
            <person name="Silverstein K.A.T."/>
            <person name="Beckman K.B."/>
            <person name="Gohl D.M."/>
        </authorList>
    </citation>
    <scope>NUCLEOTIDE SEQUENCE</scope>
    <source>
        <strain evidence="11">Duluth1</strain>
        <tissue evidence="11">Whole animal</tissue>
    </source>
</reference>
<comment type="similarity">
    <text evidence="3">Belongs to the ADIP family.</text>
</comment>
<feature type="compositionally biased region" description="Polar residues" evidence="10">
    <location>
        <begin position="444"/>
        <end position="463"/>
    </location>
</feature>
<name>A0A9D4K393_DREPO</name>
<dbReference type="Pfam" id="PF11559">
    <property type="entry name" value="ADIP"/>
    <property type="match status" value="1"/>
</dbReference>
<feature type="compositionally biased region" description="Polar residues" evidence="10">
    <location>
        <begin position="485"/>
        <end position="499"/>
    </location>
</feature>
<feature type="compositionally biased region" description="Basic and acidic residues" evidence="10">
    <location>
        <begin position="269"/>
        <end position="278"/>
    </location>
</feature>
<dbReference type="PANTHER" id="PTHR46507:SF4">
    <property type="entry name" value="SSX FAMILY MEMBER 2 INTERACTING PROTEIN"/>
    <property type="match status" value="1"/>
</dbReference>
<dbReference type="GO" id="GO:0070161">
    <property type="term" value="C:anchoring junction"/>
    <property type="evidence" value="ECO:0007669"/>
    <property type="project" value="UniProtKB-SubCell"/>
</dbReference>
<organism evidence="11 12">
    <name type="scientific">Dreissena polymorpha</name>
    <name type="common">Zebra mussel</name>
    <name type="synonym">Mytilus polymorpha</name>
    <dbReference type="NCBI Taxonomy" id="45954"/>
    <lineage>
        <taxon>Eukaryota</taxon>
        <taxon>Metazoa</taxon>
        <taxon>Spiralia</taxon>
        <taxon>Lophotrochozoa</taxon>
        <taxon>Mollusca</taxon>
        <taxon>Bivalvia</taxon>
        <taxon>Autobranchia</taxon>
        <taxon>Heteroconchia</taxon>
        <taxon>Euheterodonta</taxon>
        <taxon>Imparidentia</taxon>
        <taxon>Neoheterodontei</taxon>
        <taxon>Myida</taxon>
        <taxon>Dreissenoidea</taxon>
        <taxon>Dreissenidae</taxon>
        <taxon>Dreissena</taxon>
    </lineage>
</organism>
<feature type="compositionally biased region" description="Low complexity" evidence="10">
    <location>
        <begin position="500"/>
        <end position="509"/>
    </location>
</feature>
<dbReference type="Proteomes" id="UP000828390">
    <property type="component" value="Unassembled WGS sequence"/>
</dbReference>
<feature type="compositionally biased region" description="Polar residues" evidence="10">
    <location>
        <begin position="250"/>
        <end position="268"/>
    </location>
</feature>
<evidence type="ECO:0000256" key="2">
    <source>
        <dbReference type="ARBA" id="ARBA00004300"/>
    </source>
</evidence>
<evidence type="ECO:0000256" key="6">
    <source>
        <dbReference type="ARBA" id="ARBA00022949"/>
    </source>
</evidence>
<dbReference type="InterPro" id="IPR052300">
    <property type="entry name" value="Adhesion_Centrosome_assoc"/>
</dbReference>
<reference evidence="11" key="2">
    <citation type="submission" date="2020-11" db="EMBL/GenBank/DDBJ databases">
        <authorList>
            <person name="McCartney M.A."/>
            <person name="Auch B."/>
            <person name="Kono T."/>
            <person name="Mallez S."/>
            <person name="Becker A."/>
            <person name="Gohl D.M."/>
            <person name="Silverstein K.A.T."/>
            <person name="Koren S."/>
            <person name="Bechman K.B."/>
            <person name="Herman A."/>
            <person name="Abrahante J.E."/>
            <person name="Garbe J."/>
        </authorList>
    </citation>
    <scope>NUCLEOTIDE SEQUENCE</scope>
    <source>
        <strain evidence="11">Duluth1</strain>
        <tissue evidence="11">Whole animal</tissue>
    </source>
</reference>
<keyword evidence="6" id="KW-0965">Cell junction</keyword>
<keyword evidence="5" id="KW-0130">Cell adhesion</keyword>
<feature type="compositionally biased region" description="Polar residues" evidence="10">
    <location>
        <begin position="382"/>
        <end position="395"/>
    </location>
</feature>
<evidence type="ECO:0000256" key="4">
    <source>
        <dbReference type="ARBA" id="ARBA00022490"/>
    </source>
</evidence>
<sequence length="552" mass="62470">LHRSTCDNTESQTLLRRLRGDKERLERDLAQEQEKHRQTHSKIKNITAKLKAEKDELKRIQAVIKDRDVQYKHEVKKKQREVNKLMERLHQLLMDKNPDRRIGMDMVGNLQRGSNKRSTWKHKTGSNEHEDMYSHLISSYEAKHQELRVENSNLRDCLLDMQRELASLIDLSDSVTVTNGNGCLAGSMASSVDDLSTISSLSHDLNDDCLQMPYDIMGENLTKHFQEICKRLGNTLRKCSSNYSVAANSCLRTSPNKSKGETSHNTSGSERDQGRKQEELDKLRSQIAKYKDIVKQQETLIQQSLQTQSKSMENTFLQESHILQERETLSEQRREFYQQKADFEEEKKAVAEMARRTQLERRRFEEEKTRLLQTSFLNIAGSNQLSNHESSSPTKSKADKSRLLPSTPVFSPAPGKKSSPSATDLLKYLTSPNKRSPLKPAHSLDQQSVVSCDSLTSKSTNSAPGDLMQYPSGSSKPSTFEKTKKSSVSAKCSPLQTADSCSSTSARSSLFEPSGSSKGLSIEELEEIKRSLYQEERKRRSSSASLSSLDGN</sequence>
<keyword evidence="12" id="KW-1185">Reference proteome</keyword>
<evidence type="ECO:0000313" key="12">
    <source>
        <dbReference type="Proteomes" id="UP000828390"/>
    </source>
</evidence>
<feature type="region of interest" description="Disordered" evidence="10">
    <location>
        <begin position="250"/>
        <end position="278"/>
    </location>
</feature>
<dbReference type="InterPro" id="IPR021622">
    <property type="entry name" value="Afadin/alpha-actinin-bd"/>
</dbReference>
<evidence type="ECO:0000313" key="11">
    <source>
        <dbReference type="EMBL" id="KAH3832128.1"/>
    </source>
</evidence>
<evidence type="ECO:0000256" key="7">
    <source>
        <dbReference type="ARBA" id="ARBA00023054"/>
    </source>
</evidence>
<evidence type="ECO:0000256" key="10">
    <source>
        <dbReference type="SAM" id="MobiDB-lite"/>
    </source>
</evidence>
<dbReference type="PANTHER" id="PTHR46507">
    <property type="entry name" value="AFADIN- AND ALPHA-ACTININ-BINDING PROTEIN"/>
    <property type="match status" value="1"/>
</dbReference>
<evidence type="ECO:0000256" key="1">
    <source>
        <dbReference type="ARBA" id="ARBA00004282"/>
    </source>
</evidence>
<keyword evidence="4" id="KW-0963">Cytoplasm</keyword>
<dbReference type="AlphaFoldDB" id="A0A9D4K393"/>
<feature type="compositionally biased region" description="Low complexity" evidence="10">
    <location>
        <begin position="412"/>
        <end position="422"/>
    </location>
</feature>
<evidence type="ECO:0000256" key="3">
    <source>
        <dbReference type="ARBA" id="ARBA00009291"/>
    </source>
</evidence>
<dbReference type="GO" id="GO:0036064">
    <property type="term" value="C:ciliary basal body"/>
    <property type="evidence" value="ECO:0007669"/>
    <property type="project" value="TreeGrafter"/>
</dbReference>
<evidence type="ECO:0000256" key="8">
    <source>
        <dbReference type="ARBA" id="ARBA00023212"/>
    </source>
</evidence>
<evidence type="ECO:0000256" key="5">
    <source>
        <dbReference type="ARBA" id="ARBA00022889"/>
    </source>
</evidence>
<feature type="non-terminal residue" evidence="11">
    <location>
        <position position="1"/>
    </location>
</feature>
<keyword evidence="7 9" id="KW-0175">Coiled coil</keyword>
<comment type="subcellular location">
    <subcellularLocation>
        <location evidence="1">Cell junction</location>
    </subcellularLocation>
    <subcellularLocation>
        <location evidence="2">Cytoplasm</location>
        <location evidence="2">Cytoskeleton</location>
        <location evidence="2">Microtubule organizing center</location>
        <location evidence="2">Centrosome</location>
    </subcellularLocation>
</comment>